<dbReference type="PROSITE" id="PS50110">
    <property type="entry name" value="RESPONSE_REGULATORY"/>
    <property type="match status" value="1"/>
</dbReference>
<comment type="caution">
    <text evidence="5">The sequence shown here is derived from an EMBL/GenBank/DDBJ whole genome shotgun (WGS) entry which is preliminary data.</text>
</comment>
<keyword evidence="1" id="KW-0597">Phosphoprotein</keyword>
<dbReference type="STRING" id="361041.VW35_08440"/>
<evidence type="ECO:0000256" key="1">
    <source>
        <dbReference type="PROSITE-ProRule" id="PRU00169"/>
    </source>
</evidence>
<dbReference type="PANTHER" id="PTHR45228">
    <property type="entry name" value="CYCLIC DI-GMP PHOSPHODIESTERASE TM_0186-RELATED"/>
    <property type="match status" value="1"/>
</dbReference>
<dbReference type="EMBL" id="LAJG01000014">
    <property type="protein sequence ID" value="KKB80394.1"/>
    <property type="molecule type" value="Genomic_DNA"/>
</dbReference>
<dbReference type="PANTHER" id="PTHR45228:SF1">
    <property type="entry name" value="CYCLIC DI-GMP PHOSPHODIESTERASE TM_0186"/>
    <property type="match status" value="1"/>
</dbReference>
<feature type="domain" description="HD-GYP" evidence="4">
    <location>
        <begin position="146"/>
        <end position="343"/>
    </location>
</feature>
<dbReference type="Gene3D" id="1.10.3210.10">
    <property type="entry name" value="Hypothetical protein af1432"/>
    <property type="match status" value="1"/>
</dbReference>
<dbReference type="GO" id="GO:0008081">
    <property type="term" value="F:phosphoric diester hydrolase activity"/>
    <property type="evidence" value="ECO:0007669"/>
    <property type="project" value="UniProtKB-ARBA"/>
</dbReference>
<dbReference type="SUPFAM" id="SSF52172">
    <property type="entry name" value="CheY-like"/>
    <property type="match status" value="1"/>
</dbReference>
<evidence type="ECO:0000313" key="5">
    <source>
        <dbReference type="EMBL" id="KKB80394.1"/>
    </source>
</evidence>
<name>A0A0F5LDW2_9HYPH</name>
<evidence type="ECO:0000256" key="2">
    <source>
        <dbReference type="SAM" id="Coils"/>
    </source>
</evidence>
<feature type="modified residue" description="4-aspartylphosphate" evidence="1">
    <location>
        <position position="52"/>
    </location>
</feature>
<gene>
    <name evidence="5" type="ORF">VW35_08440</name>
</gene>
<evidence type="ECO:0000313" key="6">
    <source>
        <dbReference type="Proteomes" id="UP000033514"/>
    </source>
</evidence>
<accession>A0A0F5LDW2</accession>
<dbReference type="Pfam" id="PF13487">
    <property type="entry name" value="HD_5"/>
    <property type="match status" value="1"/>
</dbReference>
<dbReference type="Gene3D" id="3.40.50.2300">
    <property type="match status" value="1"/>
</dbReference>
<sequence>MRVVIVEDNRTNLEVLTQLVRRMPSISVDGFTEGASALADASEQACDLMIIDNVMPGMSGLELVVAVRALPSHRHVPIIMITADAERSIRLAAINAGATDFLAKPVDPIELRSRLTNLLALRSAQNQLEDRAVHLQAEVDRATAHLQKREEDMIYRLARAIEVRDHETGDHVERVARVARILATTMGFDADFVRMLWLAAPLHDVGKIGVSDAVLNKPGRLDGGELTQMKLHPTIGAEILAEGDSDMLRMAEQIARCHHEKWDGTGYPQGLAGDQIPIAARITAVADVLDALCSPRSYKPAWPASEARDEILDGSGTHFDPACVSALEQAWSEIAPIYISRFDVVDAA</sequence>
<reference evidence="5 6" key="1">
    <citation type="submission" date="2015-03" db="EMBL/GenBank/DDBJ databases">
        <authorList>
            <person name="Hassan Y.I."/>
            <person name="Lepp D."/>
            <person name="Zhou T."/>
        </authorList>
    </citation>
    <scope>NUCLEOTIDE SEQUENCE [LARGE SCALE GENOMIC DNA]</scope>
    <source>
        <strain evidence="5 6">GH2-10</strain>
    </source>
</reference>
<dbReference type="Pfam" id="PF00072">
    <property type="entry name" value="Response_reg"/>
    <property type="match status" value="1"/>
</dbReference>
<keyword evidence="2" id="KW-0175">Coiled coil</keyword>
<dbReference type="InterPro" id="IPR011006">
    <property type="entry name" value="CheY-like_superfamily"/>
</dbReference>
<dbReference type="PATRIC" id="fig|361041.3.peg.1034"/>
<dbReference type="InterPro" id="IPR037522">
    <property type="entry name" value="HD_GYP_dom"/>
</dbReference>
<dbReference type="InterPro" id="IPR001789">
    <property type="entry name" value="Sig_transdc_resp-reg_receiver"/>
</dbReference>
<organism evidence="5 6">
    <name type="scientific">Devosia soli</name>
    <dbReference type="NCBI Taxonomy" id="361041"/>
    <lineage>
        <taxon>Bacteria</taxon>
        <taxon>Pseudomonadati</taxon>
        <taxon>Pseudomonadota</taxon>
        <taxon>Alphaproteobacteria</taxon>
        <taxon>Hyphomicrobiales</taxon>
        <taxon>Devosiaceae</taxon>
        <taxon>Devosia</taxon>
    </lineage>
</organism>
<dbReference type="InterPro" id="IPR052020">
    <property type="entry name" value="Cyclic_di-GMP/3'3'-cGAMP_PDE"/>
</dbReference>
<dbReference type="CDD" id="cd00077">
    <property type="entry name" value="HDc"/>
    <property type="match status" value="1"/>
</dbReference>
<protein>
    <recommendedName>
        <fullName evidence="7">Transcriptional regulator</fullName>
    </recommendedName>
</protein>
<dbReference type="Proteomes" id="UP000033514">
    <property type="component" value="Unassembled WGS sequence"/>
</dbReference>
<dbReference type="CDD" id="cd17551">
    <property type="entry name" value="REC_RpfG-like"/>
    <property type="match status" value="1"/>
</dbReference>
<dbReference type="PROSITE" id="PS51832">
    <property type="entry name" value="HD_GYP"/>
    <property type="match status" value="1"/>
</dbReference>
<dbReference type="SMART" id="SM00448">
    <property type="entry name" value="REC"/>
    <property type="match status" value="1"/>
</dbReference>
<dbReference type="InterPro" id="IPR003607">
    <property type="entry name" value="HD/PDEase_dom"/>
</dbReference>
<feature type="coiled-coil region" evidence="2">
    <location>
        <begin position="118"/>
        <end position="145"/>
    </location>
</feature>
<feature type="domain" description="Response regulatory" evidence="3">
    <location>
        <begin position="2"/>
        <end position="119"/>
    </location>
</feature>
<dbReference type="SUPFAM" id="SSF109604">
    <property type="entry name" value="HD-domain/PDEase-like"/>
    <property type="match status" value="1"/>
</dbReference>
<evidence type="ECO:0000259" key="4">
    <source>
        <dbReference type="PROSITE" id="PS51832"/>
    </source>
</evidence>
<evidence type="ECO:0000259" key="3">
    <source>
        <dbReference type="PROSITE" id="PS50110"/>
    </source>
</evidence>
<dbReference type="SMART" id="SM00471">
    <property type="entry name" value="HDc"/>
    <property type="match status" value="1"/>
</dbReference>
<dbReference type="GO" id="GO:0000160">
    <property type="term" value="P:phosphorelay signal transduction system"/>
    <property type="evidence" value="ECO:0007669"/>
    <property type="project" value="InterPro"/>
</dbReference>
<keyword evidence="6" id="KW-1185">Reference proteome</keyword>
<proteinExistence type="predicted"/>
<dbReference type="AlphaFoldDB" id="A0A0F5LDW2"/>
<evidence type="ECO:0008006" key="7">
    <source>
        <dbReference type="Google" id="ProtNLM"/>
    </source>
</evidence>